<keyword evidence="1" id="KW-0175">Coiled coil</keyword>
<gene>
    <name evidence="2" type="ORF">THIAE_07460</name>
</gene>
<proteinExistence type="predicted"/>
<evidence type="ECO:0008006" key="4">
    <source>
        <dbReference type="Google" id="ProtNLM"/>
    </source>
</evidence>
<dbReference type="InParanoid" id="W0DUR1"/>
<feature type="coiled-coil region" evidence="1">
    <location>
        <begin position="147"/>
        <end position="195"/>
    </location>
</feature>
<name>W0DUR1_9GAMM</name>
<dbReference type="KEGG" id="tao:THIAE_07460"/>
<reference evidence="2 3" key="1">
    <citation type="submission" date="2013-12" db="EMBL/GenBank/DDBJ databases">
        <authorList>
            <consortium name="DOE Joint Genome Institute"/>
            <person name="Kappler U."/>
            <person name="Huntemann M."/>
            <person name="Han J."/>
            <person name="Chen A."/>
            <person name="Kyrpides N."/>
            <person name="Mavromatis K."/>
            <person name="Markowitz V."/>
            <person name="Palaniappan K."/>
            <person name="Ivanova N."/>
            <person name="Schaumberg A."/>
            <person name="Pati A."/>
            <person name="Liolios K."/>
            <person name="Nordberg H.P."/>
            <person name="Cantor M.N."/>
            <person name="Hua S.X."/>
            <person name="Woyke T."/>
        </authorList>
    </citation>
    <scope>NUCLEOTIDE SEQUENCE [LARGE SCALE GENOMIC DNA]</scope>
    <source>
        <strain evidence="3">AL2</strain>
    </source>
</reference>
<dbReference type="RefSeq" id="WP_006460576.1">
    <property type="nucleotide sequence ID" value="NZ_CP007030.1"/>
</dbReference>
<protein>
    <recommendedName>
        <fullName evidence="4">PAS domain-containing protein</fullName>
    </recommendedName>
</protein>
<dbReference type="STRING" id="717772.THIAE_07460"/>
<sequence length="445" mass="50672">MNSNPFFAQYLAYPYMLIADKGQVLASNLAEYDLTSILEVQNADSLTSLENWQNGFNEPFKQTLLPLWQRLITEPTKLQLDGDVAIGHGVISFILRRLASKSASLLVFKLNHHHLRSLQQTATLNNSDLLAKQQGLEGKITSVQLDLTRSIHTLEALQEELRTTSEELMASNEELVASNEELHVMNEELVRLNNLHAKKFEELVSVHQYYHQALAAYDMPILILDESLNINRFTTAVKSLFALEENDIGRPLADINCYLEVANFVELVKQSTIDGQSIVELVDKKQHSWLVTLNKNNIQPGWILTFVETTHLEQKRTLQGLLDALPQHIAILSNKGTILYTNRAWRRFALANGIKDLSYTGVGDDYLHACRVSDDYPDPSARRCYWQLKSLLNDKLDNFSLIYPCHSPFEHRWFNLQVIRVSGLSKIKAIVSHHNLSASLTELRE</sequence>
<keyword evidence="3" id="KW-1185">Reference proteome</keyword>
<dbReference type="HOGENOM" id="CLU_615285_0_0_6"/>
<organism evidence="2 3">
    <name type="scientific">Thiomicrospira aerophila AL3</name>
    <dbReference type="NCBI Taxonomy" id="717772"/>
    <lineage>
        <taxon>Bacteria</taxon>
        <taxon>Pseudomonadati</taxon>
        <taxon>Pseudomonadota</taxon>
        <taxon>Gammaproteobacteria</taxon>
        <taxon>Thiotrichales</taxon>
        <taxon>Piscirickettsiaceae</taxon>
        <taxon>Thiomicrospira</taxon>
    </lineage>
</organism>
<evidence type="ECO:0000313" key="3">
    <source>
        <dbReference type="Proteomes" id="UP000005380"/>
    </source>
</evidence>
<dbReference type="AlphaFoldDB" id="W0DUR1"/>
<evidence type="ECO:0000313" key="2">
    <source>
        <dbReference type="EMBL" id="AHF02335.1"/>
    </source>
</evidence>
<dbReference type="EMBL" id="CP007030">
    <property type="protein sequence ID" value="AHF02335.1"/>
    <property type="molecule type" value="Genomic_DNA"/>
</dbReference>
<dbReference type="Pfam" id="PF13596">
    <property type="entry name" value="PAS_10"/>
    <property type="match status" value="1"/>
</dbReference>
<dbReference type="eggNOG" id="COG0419">
    <property type="taxonomic scope" value="Bacteria"/>
</dbReference>
<dbReference type="Proteomes" id="UP000005380">
    <property type="component" value="Chromosome"/>
</dbReference>
<accession>W0DUR1</accession>
<dbReference type="OrthoDB" id="9797605at2"/>
<evidence type="ECO:0000256" key="1">
    <source>
        <dbReference type="SAM" id="Coils"/>
    </source>
</evidence>